<evidence type="ECO:0000256" key="2">
    <source>
        <dbReference type="ARBA" id="ARBA00023125"/>
    </source>
</evidence>
<dbReference type="PANTHER" id="PTHR46796:SF12">
    <property type="entry name" value="HTH-TYPE DNA-BINDING TRANSCRIPTIONAL ACTIVATOR EUTR"/>
    <property type="match status" value="1"/>
</dbReference>
<protein>
    <recommendedName>
        <fullName evidence="4">HTH araC/xylS-type domain-containing protein</fullName>
    </recommendedName>
</protein>
<evidence type="ECO:0000313" key="5">
    <source>
        <dbReference type="EMBL" id="GAA1756509.1"/>
    </source>
</evidence>
<dbReference type="EMBL" id="BAAAOA010000015">
    <property type="protein sequence ID" value="GAA1756509.1"/>
    <property type="molecule type" value="Genomic_DNA"/>
</dbReference>
<dbReference type="Pfam" id="PF12833">
    <property type="entry name" value="HTH_18"/>
    <property type="match status" value="1"/>
</dbReference>
<keyword evidence="2" id="KW-0238">DNA-binding</keyword>
<name>A0ABN2KJR9_9MICC</name>
<dbReference type="InterPro" id="IPR018060">
    <property type="entry name" value="HTH_AraC"/>
</dbReference>
<reference evidence="5 6" key="1">
    <citation type="journal article" date="2019" name="Int. J. Syst. Evol. Microbiol.">
        <title>The Global Catalogue of Microorganisms (GCM) 10K type strain sequencing project: providing services to taxonomists for standard genome sequencing and annotation.</title>
        <authorList>
            <consortium name="The Broad Institute Genomics Platform"/>
            <consortium name="The Broad Institute Genome Sequencing Center for Infectious Disease"/>
            <person name="Wu L."/>
            <person name="Ma J."/>
        </authorList>
    </citation>
    <scope>NUCLEOTIDE SEQUENCE [LARGE SCALE GENOMIC DNA]</scope>
    <source>
        <strain evidence="5 6">JCM 14735</strain>
    </source>
</reference>
<keyword evidence="3" id="KW-0804">Transcription</keyword>
<organism evidence="5 6">
    <name type="scientific">Kocuria aegyptia</name>
    <dbReference type="NCBI Taxonomy" id="330943"/>
    <lineage>
        <taxon>Bacteria</taxon>
        <taxon>Bacillati</taxon>
        <taxon>Actinomycetota</taxon>
        <taxon>Actinomycetes</taxon>
        <taxon>Micrococcales</taxon>
        <taxon>Micrococcaceae</taxon>
        <taxon>Kocuria</taxon>
    </lineage>
</organism>
<keyword evidence="6" id="KW-1185">Reference proteome</keyword>
<keyword evidence="1" id="KW-0805">Transcription regulation</keyword>
<accession>A0ABN2KJR9</accession>
<dbReference type="Gene3D" id="1.10.10.60">
    <property type="entry name" value="Homeodomain-like"/>
    <property type="match status" value="1"/>
</dbReference>
<evidence type="ECO:0000313" key="6">
    <source>
        <dbReference type="Proteomes" id="UP001501204"/>
    </source>
</evidence>
<dbReference type="SMART" id="SM00342">
    <property type="entry name" value="HTH_ARAC"/>
    <property type="match status" value="1"/>
</dbReference>
<sequence>MGDTVQRAVFRTRDPARALTKLDEVYALRDVQWITGGDLSMSLSSTAAGPVHYGRLRLGGSSVLGTTECAGVLRIAHVLDGVLSSTSGPDRFPRRGPFLFPQPPCASYWADLDLLSVSVDGAAVVELARQLLGADSFRLQFTGTRPVSPVMARYWSNTVGHLQRDLLPNTQVMSSPLVRGEMTRSLIIALLHTFPNTFLQGPPVPDVPAPRPAALRRAVSFIDANLSEDIGLPEIAAAAGLSPRGVQAVFRREMDTTPIAYLRSARLEAVHRDLLAADPTTGTTVEAVAARWGFAHRGRFAAAYRAGFGQAPSTTLHT</sequence>
<proteinExistence type="predicted"/>
<dbReference type="Proteomes" id="UP001501204">
    <property type="component" value="Unassembled WGS sequence"/>
</dbReference>
<comment type="caution">
    <text evidence="5">The sequence shown here is derived from an EMBL/GenBank/DDBJ whole genome shotgun (WGS) entry which is preliminary data.</text>
</comment>
<feature type="domain" description="HTH araC/xylS-type" evidence="4">
    <location>
        <begin position="216"/>
        <end position="318"/>
    </location>
</feature>
<gene>
    <name evidence="5" type="ORF">GCM10009767_14830</name>
</gene>
<evidence type="ECO:0000256" key="3">
    <source>
        <dbReference type="ARBA" id="ARBA00023163"/>
    </source>
</evidence>
<evidence type="ECO:0000259" key="4">
    <source>
        <dbReference type="PROSITE" id="PS01124"/>
    </source>
</evidence>
<dbReference type="SUPFAM" id="SSF46689">
    <property type="entry name" value="Homeodomain-like"/>
    <property type="match status" value="1"/>
</dbReference>
<dbReference type="InterPro" id="IPR009057">
    <property type="entry name" value="Homeodomain-like_sf"/>
</dbReference>
<evidence type="ECO:0000256" key="1">
    <source>
        <dbReference type="ARBA" id="ARBA00023015"/>
    </source>
</evidence>
<dbReference type="InterPro" id="IPR050204">
    <property type="entry name" value="AraC_XylS_family_regulators"/>
</dbReference>
<dbReference type="PROSITE" id="PS01124">
    <property type="entry name" value="HTH_ARAC_FAMILY_2"/>
    <property type="match status" value="1"/>
</dbReference>
<dbReference type="PANTHER" id="PTHR46796">
    <property type="entry name" value="HTH-TYPE TRANSCRIPTIONAL ACTIVATOR RHAS-RELATED"/>
    <property type="match status" value="1"/>
</dbReference>